<evidence type="ECO:0000313" key="2">
    <source>
        <dbReference type="Proteomes" id="UP000277671"/>
    </source>
</evidence>
<dbReference type="RefSeq" id="WP_121160652.1">
    <property type="nucleotide sequence ID" value="NZ_RBKT01000001.1"/>
</dbReference>
<name>A0A495JUN1_9ACTN</name>
<reference evidence="1 2" key="1">
    <citation type="submission" date="2018-10" db="EMBL/GenBank/DDBJ databases">
        <title>Sequencing the genomes of 1000 actinobacteria strains.</title>
        <authorList>
            <person name="Klenk H.-P."/>
        </authorList>
    </citation>
    <scope>NUCLEOTIDE SEQUENCE [LARGE SCALE GENOMIC DNA]</scope>
    <source>
        <strain evidence="1 2">DSM 45175</strain>
    </source>
</reference>
<dbReference type="AlphaFoldDB" id="A0A495JUN1"/>
<protein>
    <submittedName>
        <fullName evidence="1">Uncharacterized protein</fullName>
    </submittedName>
</protein>
<dbReference type="EMBL" id="RBKT01000001">
    <property type="protein sequence ID" value="RKR92700.1"/>
    <property type="molecule type" value="Genomic_DNA"/>
</dbReference>
<keyword evidence="2" id="KW-1185">Reference proteome</keyword>
<evidence type="ECO:0000313" key="1">
    <source>
        <dbReference type="EMBL" id="RKR92700.1"/>
    </source>
</evidence>
<comment type="caution">
    <text evidence="1">The sequence shown here is derived from an EMBL/GenBank/DDBJ whole genome shotgun (WGS) entry which is preliminary data.</text>
</comment>
<organism evidence="1 2">
    <name type="scientific">Micromonospora pisi</name>
    <dbReference type="NCBI Taxonomy" id="589240"/>
    <lineage>
        <taxon>Bacteria</taxon>
        <taxon>Bacillati</taxon>
        <taxon>Actinomycetota</taxon>
        <taxon>Actinomycetes</taxon>
        <taxon>Micromonosporales</taxon>
        <taxon>Micromonosporaceae</taxon>
        <taxon>Micromonospora</taxon>
    </lineage>
</organism>
<proteinExistence type="predicted"/>
<accession>A0A495JUN1</accession>
<gene>
    <name evidence="1" type="ORF">BDK92_7178</name>
</gene>
<dbReference type="Proteomes" id="UP000277671">
    <property type="component" value="Unassembled WGS sequence"/>
</dbReference>
<sequence>MAKTTAEASYTGDQVEEALSRAVDDLLDRVQPLGEEIGDALRVLMNVGMHYLEHPDAADLEEAIGAKYAEDPETVMGWVAACD</sequence>